<dbReference type="Gene3D" id="3.60.15.10">
    <property type="entry name" value="Ribonuclease Z/Hydroxyacylglutathione hydrolase-like"/>
    <property type="match status" value="1"/>
</dbReference>
<dbReference type="Pfam" id="PF12706">
    <property type="entry name" value="Lactamase_B_2"/>
    <property type="match status" value="1"/>
</dbReference>
<comment type="caution">
    <text evidence="2">The sequence shown here is derived from an EMBL/GenBank/DDBJ whole genome shotgun (WGS) entry which is preliminary data.</text>
</comment>
<reference evidence="2 3" key="1">
    <citation type="submission" date="2018-03" db="EMBL/GenBank/DDBJ databases">
        <title>Genomic Encyclopedia of Archaeal and Bacterial Type Strains, Phase II (KMG-II): from individual species to whole genera.</title>
        <authorList>
            <person name="Goeker M."/>
        </authorList>
    </citation>
    <scope>NUCLEOTIDE SEQUENCE [LARGE SCALE GENOMIC DNA]</scope>
    <source>
        <strain evidence="2 3">ATCC BAA-1496</strain>
    </source>
</reference>
<keyword evidence="3" id="KW-1185">Reference proteome</keyword>
<dbReference type="GO" id="GO:0005737">
    <property type="term" value="C:cytoplasm"/>
    <property type="evidence" value="ECO:0007669"/>
    <property type="project" value="TreeGrafter"/>
</dbReference>
<name>A0A2T0UTS4_9MICO</name>
<dbReference type="PANTHER" id="PTHR15032:SF4">
    <property type="entry name" value="N-ACYL-PHOSPHATIDYLETHANOLAMINE-HYDROLYZING PHOSPHOLIPASE D"/>
    <property type="match status" value="1"/>
</dbReference>
<protein>
    <submittedName>
        <fullName evidence="2">L-ascorbate metabolism protein UlaG (Beta-lactamase superfamily)</fullName>
    </submittedName>
</protein>
<accession>A0A2T0UTS4</accession>
<feature type="domain" description="Metallo-beta-lactamase" evidence="1">
    <location>
        <begin position="121"/>
        <end position="316"/>
    </location>
</feature>
<evidence type="ECO:0000313" key="2">
    <source>
        <dbReference type="EMBL" id="PRY61325.1"/>
    </source>
</evidence>
<organism evidence="2 3">
    <name type="scientific">Knoellia remsis</name>
    <dbReference type="NCBI Taxonomy" id="407159"/>
    <lineage>
        <taxon>Bacteria</taxon>
        <taxon>Bacillati</taxon>
        <taxon>Actinomycetota</taxon>
        <taxon>Actinomycetes</taxon>
        <taxon>Micrococcales</taxon>
        <taxon>Intrasporangiaceae</taxon>
        <taxon>Knoellia</taxon>
    </lineage>
</organism>
<dbReference type="InterPro" id="IPR001279">
    <property type="entry name" value="Metallo-B-lactamas"/>
</dbReference>
<dbReference type="Proteomes" id="UP000237822">
    <property type="component" value="Unassembled WGS sequence"/>
</dbReference>
<sequence>MRRAPGLAIAAGGAGLAAWLLRAGRPVPEAMGARASGERAARMAASPEWSNGKFHNQQLRFEPSSRSLAGSVRELVAGGQERHPVGDVPLVREPLTAEVDGLHVTWLGHSTALVQLDGTVVLLDPVWSERCSPSQQVGPKRLHPVPVELGDLPPVDAVVISHDHYDHLDMDSVKELARLRPKTRFVVPLGIGAHLEKWGVAPERIDELDWHEDAKVAGVRLVATPAQHFSGRGLSRDGTLWASWVIEGASQRVFYSGDTGYFVGFAQIGERYGPFDVSLVQVGAYDPGWPTIHMTPEHGVEAHLDVRAAVMVPVHWGTFNLAFHAWSEPIERLLVEAERRGARVVVPRPGERLRIDAATADAEPTPWWRSVT</sequence>
<dbReference type="SUPFAM" id="SSF56281">
    <property type="entry name" value="Metallo-hydrolase/oxidoreductase"/>
    <property type="match status" value="1"/>
</dbReference>
<proteinExistence type="predicted"/>
<dbReference type="PANTHER" id="PTHR15032">
    <property type="entry name" value="N-ACYL-PHOSPHATIDYLETHANOLAMINE-HYDROLYZING PHOSPHOLIPASE D"/>
    <property type="match status" value="1"/>
</dbReference>
<evidence type="ECO:0000259" key="1">
    <source>
        <dbReference type="Pfam" id="PF12706"/>
    </source>
</evidence>
<evidence type="ECO:0000313" key="3">
    <source>
        <dbReference type="Proteomes" id="UP000237822"/>
    </source>
</evidence>
<dbReference type="EMBL" id="PVTI01000006">
    <property type="protein sequence ID" value="PRY61325.1"/>
    <property type="molecule type" value="Genomic_DNA"/>
</dbReference>
<dbReference type="AlphaFoldDB" id="A0A2T0UTS4"/>
<dbReference type="RefSeq" id="WP_245889228.1">
    <property type="nucleotide sequence ID" value="NZ_PVTI01000006.1"/>
</dbReference>
<dbReference type="InterPro" id="IPR036866">
    <property type="entry name" value="RibonucZ/Hydroxyglut_hydro"/>
</dbReference>
<gene>
    <name evidence="2" type="ORF">BCF74_10673</name>
</gene>